<dbReference type="PANTHER" id="PTHR46599">
    <property type="entry name" value="PIGGYBAC TRANSPOSABLE ELEMENT-DERIVED PROTEIN 4"/>
    <property type="match status" value="1"/>
</dbReference>
<accession>A0A9P0K5M9</accession>
<dbReference type="AlphaFoldDB" id="A0A9P0K5M9"/>
<protein>
    <recommendedName>
        <fullName evidence="2">PiggyBac transposable element-derived protein domain-containing protein</fullName>
    </recommendedName>
</protein>
<name>A0A9P0K5M9_ACAOB</name>
<comment type="caution">
    <text evidence="3">The sequence shown here is derived from an EMBL/GenBank/DDBJ whole genome shotgun (WGS) entry which is preliminary data.</text>
</comment>
<dbReference type="Proteomes" id="UP001152888">
    <property type="component" value="Unassembled WGS sequence"/>
</dbReference>
<sequence length="457" mass="53001">MHKFHLEECTPTQIYNVSDLLFKLVDMTEGELYADLENIYSEMEQSRINGEEIPSDCESLANNRDDQESDTETTIRSNVLICLCSDSEDDLPSSPVGRKSPVWSNVETPDFTAHSGLADCVTNMTDPTPYKLFQLFFSGCLIESIVFETNLYAQQKLSKHKPRTIGLVRQIFMSVKRFSWLLGNIHLNDNSLMTKKGEVNYDKLYKVRPLLKSMSEAFGKCMLPSREVAIDESLIKFKGRSSLKQYMPKKSTKRGYKVWMLADKNGYCLKFDIYTGKPSGDVEKNLGSRILKQLCEGLENKNYLVYIDNFFNEVELMEDPKNMHIHARGTVNSSRRNIPKFKSDKNMKRGDIEWFTSNSDLSGQAFRFLLSNFHDPHDILEVNRKVKNGPITKVPCPKALSDYNANMNLVDKFDQNLTSYKIDRKSDKWWHQYFFSWMLLLLVHLYYIRGYSYPNFL</sequence>
<organism evidence="3 4">
    <name type="scientific">Acanthoscelides obtectus</name>
    <name type="common">Bean weevil</name>
    <name type="synonym">Bruchus obtectus</name>
    <dbReference type="NCBI Taxonomy" id="200917"/>
    <lineage>
        <taxon>Eukaryota</taxon>
        <taxon>Metazoa</taxon>
        <taxon>Ecdysozoa</taxon>
        <taxon>Arthropoda</taxon>
        <taxon>Hexapoda</taxon>
        <taxon>Insecta</taxon>
        <taxon>Pterygota</taxon>
        <taxon>Neoptera</taxon>
        <taxon>Endopterygota</taxon>
        <taxon>Coleoptera</taxon>
        <taxon>Polyphaga</taxon>
        <taxon>Cucujiformia</taxon>
        <taxon>Chrysomeloidea</taxon>
        <taxon>Chrysomelidae</taxon>
        <taxon>Bruchinae</taxon>
        <taxon>Bruchini</taxon>
        <taxon>Acanthoscelides</taxon>
    </lineage>
</organism>
<keyword evidence="1" id="KW-1133">Transmembrane helix</keyword>
<evidence type="ECO:0000313" key="4">
    <source>
        <dbReference type="Proteomes" id="UP001152888"/>
    </source>
</evidence>
<evidence type="ECO:0000256" key="1">
    <source>
        <dbReference type="SAM" id="Phobius"/>
    </source>
</evidence>
<gene>
    <name evidence="3" type="ORF">ACAOBT_LOCUS7556</name>
</gene>
<reference evidence="3" key="1">
    <citation type="submission" date="2022-03" db="EMBL/GenBank/DDBJ databases">
        <authorList>
            <person name="Sayadi A."/>
        </authorList>
    </citation>
    <scope>NUCLEOTIDE SEQUENCE</scope>
</reference>
<dbReference type="Pfam" id="PF13843">
    <property type="entry name" value="DDE_Tnp_1_7"/>
    <property type="match status" value="1"/>
</dbReference>
<dbReference type="PANTHER" id="PTHR46599:SF3">
    <property type="entry name" value="PIGGYBAC TRANSPOSABLE ELEMENT-DERIVED PROTEIN 4"/>
    <property type="match status" value="1"/>
</dbReference>
<evidence type="ECO:0000259" key="2">
    <source>
        <dbReference type="Pfam" id="PF13843"/>
    </source>
</evidence>
<proteinExistence type="predicted"/>
<keyword evidence="1" id="KW-0472">Membrane</keyword>
<dbReference type="OrthoDB" id="8193855at2759"/>
<keyword evidence="4" id="KW-1185">Reference proteome</keyword>
<feature type="transmembrane region" description="Helical" evidence="1">
    <location>
        <begin position="429"/>
        <end position="448"/>
    </location>
</feature>
<dbReference type="EMBL" id="CAKOFQ010006748">
    <property type="protein sequence ID" value="CAH1967799.1"/>
    <property type="molecule type" value="Genomic_DNA"/>
</dbReference>
<dbReference type="InterPro" id="IPR029526">
    <property type="entry name" value="PGBD"/>
</dbReference>
<feature type="domain" description="PiggyBac transposable element-derived protein" evidence="2">
    <location>
        <begin position="172"/>
        <end position="437"/>
    </location>
</feature>
<evidence type="ECO:0000313" key="3">
    <source>
        <dbReference type="EMBL" id="CAH1967799.1"/>
    </source>
</evidence>
<keyword evidence="1" id="KW-0812">Transmembrane</keyword>